<dbReference type="PROSITE" id="PS01035">
    <property type="entry name" value="PTS_EIIB_TYPE_1_CYS"/>
    <property type="match status" value="1"/>
</dbReference>
<dbReference type="PANTHER" id="PTHR30175:SF4">
    <property type="entry name" value="PTS SYSTEM TREHALOSE-SPECIFIC EIIBC COMPONENT"/>
    <property type="match status" value="1"/>
</dbReference>
<evidence type="ECO:0000256" key="5">
    <source>
        <dbReference type="ARBA" id="ARBA00022777"/>
    </source>
</evidence>
<dbReference type="GO" id="GO:0005886">
    <property type="term" value="C:plasma membrane"/>
    <property type="evidence" value="ECO:0007669"/>
    <property type="project" value="TreeGrafter"/>
</dbReference>
<dbReference type="InterPro" id="IPR018113">
    <property type="entry name" value="PTrfase_EIIB_Cys"/>
</dbReference>
<dbReference type="GO" id="GO:0015771">
    <property type="term" value="P:trehalose transport"/>
    <property type="evidence" value="ECO:0007669"/>
    <property type="project" value="TreeGrafter"/>
</dbReference>
<name>A0A511J1B2_9ENTE</name>
<dbReference type="InterPro" id="IPR050558">
    <property type="entry name" value="PTS_Sugar-Specific_Components"/>
</dbReference>
<evidence type="ECO:0000256" key="2">
    <source>
        <dbReference type="ARBA" id="ARBA00022597"/>
    </source>
</evidence>
<dbReference type="PANTHER" id="PTHR30175">
    <property type="entry name" value="PHOSPHOTRANSFERASE SYSTEM TRANSPORT PROTEIN"/>
    <property type="match status" value="1"/>
</dbReference>
<comment type="caution">
    <text evidence="8">The sequence shown here is derived from an EMBL/GenBank/DDBJ whole genome shotgun (WGS) entry which is preliminary data.</text>
</comment>
<evidence type="ECO:0000256" key="6">
    <source>
        <dbReference type="PROSITE-ProRule" id="PRU00421"/>
    </source>
</evidence>
<dbReference type="InterPro" id="IPR036878">
    <property type="entry name" value="Glu_permease_IIB"/>
</dbReference>
<organism evidence="8 9">
    <name type="scientific">Enterococcus villorum</name>
    <dbReference type="NCBI Taxonomy" id="112904"/>
    <lineage>
        <taxon>Bacteria</taxon>
        <taxon>Bacillati</taxon>
        <taxon>Bacillota</taxon>
        <taxon>Bacilli</taxon>
        <taxon>Lactobacillales</taxon>
        <taxon>Enterococcaceae</taxon>
        <taxon>Enterococcus</taxon>
    </lineage>
</organism>
<dbReference type="PROSITE" id="PS51098">
    <property type="entry name" value="PTS_EIIB_TYPE_1"/>
    <property type="match status" value="1"/>
</dbReference>
<keyword evidence="1" id="KW-0813">Transport</keyword>
<sequence length="62" mass="6783">MAKYQADAERLLQGIGGKENIAAVSHCATRMRFVLNDPQKADEKAIEDIPSVKGMFTNAGQF</sequence>
<dbReference type="EMBL" id="BJWF01000010">
    <property type="protein sequence ID" value="GEL91811.1"/>
    <property type="molecule type" value="Genomic_DNA"/>
</dbReference>
<keyword evidence="2" id="KW-0762">Sugar transport</keyword>
<evidence type="ECO:0000256" key="1">
    <source>
        <dbReference type="ARBA" id="ARBA00022448"/>
    </source>
</evidence>
<dbReference type="AlphaFoldDB" id="A0A511J1B2"/>
<keyword evidence="5" id="KW-0418">Kinase</keyword>
<dbReference type="GO" id="GO:0008982">
    <property type="term" value="F:protein-N(PI)-phosphohistidine-sugar phosphotransferase activity"/>
    <property type="evidence" value="ECO:0007669"/>
    <property type="project" value="InterPro"/>
</dbReference>
<accession>A0A511J1B2</accession>
<proteinExistence type="predicted"/>
<evidence type="ECO:0000256" key="3">
    <source>
        <dbReference type="ARBA" id="ARBA00022679"/>
    </source>
</evidence>
<evidence type="ECO:0000259" key="7">
    <source>
        <dbReference type="PROSITE" id="PS51098"/>
    </source>
</evidence>
<keyword evidence="3" id="KW-0808">Transferase</keyword>
<evidence type="ECO:0000313" key="9">
    <source>
        <dbReference type="Proteomes" id="UP000321830"/>
    </source>
</evidence>
<dbReference type="Gene3D" id="3.30.1360.60">
    <property type="entry name" value="Glucose permease domain IIB"/>
    <property type="match status" value="1"/>
</dbReference>
<dbReference type="GO" id="GO:0009401">
    <property type="term" value="P:phosphoenolpyruvate-dependent sugar phosphotransferase system"/>
    <property type="evidence" value="ECO:0007669"/>
    <property type="project" value="UniProtKB-KW"/>
</dbReference>
<dbReference type="GO" id="GO:0090589">
    <property type="term" value="F:protein-phosphocysteine-trehalose phosphotransferase system transporter activity"/>
    <property type="evidence" value="ECO:0007669"/>
    <property type="project" value="TreeGrafter"/>
</dbReference>
<dbReference type="GO" id="GO:0016301">
    <property type="term" value="F:kinase activity"/>
    <property type="evidence" value="ECO:0007669"/>
    <property type="project" value="UniProtKB-KW"/>
</dbReference>
<dbReference type="Proteomes" id="UP000321830">
    <property type="component" value="Unassembled WGS sequence"/>
</dbReference>
<feature type="domain" description="PTS EIIB type-1" evidence="7">
    <location>
        <begin position="5"/>
        <end position="62"/>
    </location>
</feature>
<dbReference type="CDD" id="cd00212">
    <property type="entry name" value="PTS_IIB_glc"/>
    <property type="match status" value="1"/>
</dbReference>
<dbReference type="InterPro" id="IPR001996">
    <property type="entry name" value="PTS_IIB_1"/>
</dbReference>
<protein>
    <recommendedName>
        <fullName evidence="7">PTS EIIB type-1 domain-containing protein</fullName>
    </recommendedName>
</protein>
<evidence type="ECO:0000256" key="4">
    <source>
        <dbReference type="ARBA" id="ARBA00022683"/>
    </source>
</evidence>
<dbReference type="SUPFAM" id="SSF55604">
    <property type="entry name" value="Glucose permease domain IIB"/>
    <property type="match status" value="1"/>
</dbReference>
<gene>
    <name evidence="8" type="ORF">EVI01_11480</name>
</gene>
<keyword evidence="4" id="KW-0598">Phosphotransferase system</keyword>
<dbReference type="Pfam" id="PF00367">
    <property type="entry name" value="PTS_EIIB"/>
    <property type="match status" value="1"/>
</dbReference>
<reference evidence="8 9" key="1">
    <citation type="submission" date="2019-07" db="EMBL/GenBank/DDBJ databases">
        <title>Whole genome shotgun sequence of Enterococcus villorum NBRC 100699.</title>
        <authorList>
            <person name="Hosoyama A."/>
            <person name="Uohara A."/>
            <person name="Ohji S."/>
            <person name="Ichikawa N."/>
        </authorList>
    </citation>
    <scope>NUCLEOTIDE SEQUENCE [LARGE SCALE GENOMIC DNA]</scope>
    <source>
        <strain evidence="8 9">NBRC 100699</strain>
    </source>
</reference>
<evidence type="ECO:0000313" key="8">
    <source>
        <dbReference type="EMBL" id="GEL91811.1"/>
    </source>
</evidence>
<feature type="active site" description="Phosphocysteine intermediate; for EIIB activity" evidence="6">
    <location>
        <position position="27"/>
    </location>
</feature>